<organism evidence="2 3">
    <name type="scientific">Cryoendolithus antarcticus</name>
    <dbReference type="NCBI Taxonomy" id="1507870"/>
    <lineage>
        <taxon>Eukaryota</taxon>
        <taxon>Fungi</taxon>
        <taxon>Dikarya</taxon>
        <taxon>Ascomycota</taxon>
        <taxon>Pezizomycotina</taxon>
        <taxon>Dothideomycetes</taxon>
        <taxon>Dothideomycetidae</taxon>
        <taxon>Cladosporiales</taxon>
        <taxon>Cladosporiaceae</taxon>
        <taxon>Cryoendolithus</taxon>
    </lineage>
</organism>
<gene>
    <name evidence="2" type="ORF">B0A48_07927</name>
</gene>
<feature type="region of interest" description="Disordered" evidence="1">
    <location>
        <begin position="384"/>
        <end position="407"/>
    </location>
</feature>
<name>A0A1V8T0S2_9PEZI</name>
<keyword evidence="3" id="KW-1185">Reference proteome</keyword>
<dbReference type="EMBL" id="NAJO01000020">
    <property type="protein sequence ID" value="OQO04909.1"/>
    <property type="molecule type" value="Genomic_DNA"/>
</dbReference>
<comment type="caution">
    <text evidence="2">The sequence shown here is derived from an EMBL/GenBank/DDBJ whole genome shotgun (WGS) entry which is preliminary data.</text>
</comment>
<feature type="compositionally biased region" description="Polar residues" evidence="1">
    <location>
        <begin position="269"/>
        <end position="280"/>
    </location>
</feature>
<dbReference type="InParanoid" id="A0A1V8T0S2"/>
<dbReference type="AlphaFoldDB" id="A0A1V8T0S2"/>
<feature type="compositionally biased region" description="Basic residues" evidence="1">
    <location>
        <begin position="388"/>
        <end position="400"/>
    </location>
</feature>
<evidence type="ECO:0000313" key="2">
    <source>
        <dbReference type="EMBL" id="OQO04909.1"/>
    </source>
</evidence>
<sequence>MFSRLSTNKQYFMEPTKGMRYYEDVHRPIIDPYDEPGDVRESESDTEASGPSETDQSVVFVASSEDREVVISPSKTRSTIARRAAPARNFTWLGRQMDVGEKKKRKGRNASKRDAKAASRLSRTEVMELFVRDARKSYGTVRKGRVKRNMSRASTSDDEEEVMNAVEDVERDGRKKSHGMTFDEFMEGVRQAATSVASASLISDDDRDDVEFATERDEAKTIDADIHTISIDGVRPKGSCCTDKAPHNTALTDSEYEILFGCTIKPESKTTNSNGPSQESTRYKISPSKNSRSSITHPDAMRSPSNSGAGLRGTGLSKQATKHRKGKTTDRPHVVDLAFSPTSKQRKHRGIPYRGTLRPASPSLDFGFSRDTILRSASRSALAPTAARAKKQRVSKRVAMKTRGDSDRVAVDTIGKAPIVRSAGRDATLGKRGTRSAEEKQPVRGGGGVANGKTQEVTREQWMWFKNWRGERWMVEKGAGVVVIR</sequence>
<dbReference type="Proteomes" id="UP000192596">
    <property type="component" value="Unassembled WGS sequence"/>
</dbReference>
<proteinExistence type="predicted"/>
<feature type="region of interest" description="Disordered" evidence="1">
    <location>
        <begin position="99"/>
        <end position="119"/>
    </location>
</feature>
<feature type="compositionally biased region" description="Polar residues" evidence="1">
    <location>
        <begin position="287"/>
        <end position="296"/>
    </location>
</feature>
<feature type="region of interest" description="Disordered" evidence="1">
    <location>
        <begin position="29"/>
        <end position="56"/>
    </location>
</feature>
<reference evidence="3" key="1">
    <citation type="submission" date="2017-03" db="EMBL/GenBank/DDBJ databases">
        <title>Genomes of endolithic fungi from Antarctica.</title>
        <authorList>
            <person name="Coleine C."/>
            <person name="Masonjones S."/>
            <person name="Stajich J.E."/>
        </authorList>
    </citation>
    <scope>NUCLEOTIDE SEQUENCE [LARGE SCALE GENOMIC DNA]</scope>
    <source>
        <strain evidence="3">CCFEE 5527</strain>
    </source>
</reference>
<feature type="region of interest" description="Disordered" evidence="1">
    <location>
        <begin position="266"/>
        <end position="330"/>
    </location>
</feature>
<protein>
    <submittedName>
        <fullName evidence="2">Uncharacterized protein</fullName>
    </submittedName>
</protein>
<evidence type="ECO:0000256" key="1">
    <source>
        <dbReference type="SAM" id="MobiDB-lite"/>
    </source>
</evidence>
<accession>A0A1V8T0S2</accession>
<evidence type="ECO:0000313" key="3">
    <source>
        <dbReference type="Proteomes" id="UP000192596"/>
    </source>
</evidence>
<feature type="compositionally biased region" description="Polar residues" evidence="1">
    <location>
        <begin position="47"/>
        <end position="56"/>
    </location>
</feature>
<feature type="region of interest" description="Disordered" evidence="1">
    <location>
        <begin position="422"/>
        <end position="455"/>
    </location>
</feature>